<sequence length="582" mass="63906">MTSYDLAVLGLYFVFMLTISWVFRHFVSDVGSYFRSGGQVLWWMAGGSAFMVSFSAWTFTGAASRAYLDGWPILIIFIANAVGFFLNAAYFGPKMRQLRVITSMEAVRQRFGRGSEQTFTWIVLPLQMMSAGIWLYGMGVFFAAAFGFDVRTTIVVTGVCVLLMSLVGGSWAVIASDFVQVLILIPITVITAVLAVAHAGGLDVVVEKLSTTSLNMDKLFTDDFLLFWCVAIFLKQFLSTNNLNDASRYLCVKDSNHARKAGLLAGFLFLGGVVFWFLPPMVQSLDPTDLGTVFPSLGKPAEGAYFAIARTVFPVGMMGLLAAGIFAATMSSMDSGLNRNAGIFVKNLYQPLLRPHASDRELLTVGKSMTVALGLMVIGIAIFYSQIKGLSLFELMLKFQILVSLPYVVPLVLGLIIRRTPGWAGWSTLIVCFAVSYLTTTYLDAEWAVAQFGSTDGINTWERQNWEQGIGVFTITAAGVLWFLFCRRFYKGQSDAQKADIETFSRNLDKPVDYAAEESAPASDNKQARLMGWLCIPYGGVVILMAFIPNPFLGRMAFIFCGATVTIIGTFLVRQSRAASSN</sequence>
<dbReference type="GO" id="GO:0006814">
    <property type="term" value="P:sodium ion transport"/>
    <property type="evidence" value="ECO:0007669"/>
    <property type="project" value="UniProtKB-KW"/>
</dbReference>
<feature type="transmembrane region" description="Helical" evidence="14">
    <location>
        <begin position="219"/>
        <end position="240"/>
    </location>
</feature>
<keyword evidence="6" id="KW-0769">Symport</keyword>
<gene>
    <name evidence="15" type="ORF">PXH66_10135</name>
</gene>
<feature type="transmembrane region" description="Helical" evidence="14">
    <location>
        <begin position="304"/>
        <end position="329"/>
    </location>
</feature>
<dbReference type="Gene3D" id="1.20.1730.10">
    <property type="entry name" value="Sodium/glucose cotransporter"/>
    <property type="match status" value="1"/>
</dbReference>
<evidence type="ECO:0000256" key="14">
    <source>
        <dbReference type="SAM" id="Phobius"/>
    </source>
</evidence>
<dbReference type="EMBL" id="CP119075">
    <property type="protein sequence ID" value="WED67210.1"/>
    <property type="molecule type" value="Genomic_DNA"/>
</dbReference>
<feature type="transmembrane region" description="Helical" evidence="14">
    <location>
        <begin position="6"/>
        <end position="27"/>
    </location>
</feature>
<keyword evidence="16" id="KW-1185">Reference proteome</keyword>
<dbReference type="GO" id="GO:0015293">
    <property type="term" value="F:symporter activity"/>
    <property type="evidence" value="ECO:0007669"/>
    <property type="project" value="UniProtKB-KW"/>
</dbReference>
<evidence type="ECO:0000256" key="8">
    <source>
        <dbReference type="ARBA" id="ARBA00023053"/>
    </source>
</evidence>
<comment type="catalytic activity">
    <reaction evidence="12">
        <text>L-proline(in) + Na(+)(in) = L-proline(out) + Na(+)(out)</text>
        <dbReference type="Rhea" id="RHEA:28967"/>
        <dbReference type="ChEBI" id="CHEBI:29101"/>
        <dbReference type="ChEBI" id="CHEBI:60039"/>
    </reaction>
</comment>
<dbReference type="KEGG" id="slom:PXH66_10135"/>
<evidence type="ECO:0000256" key="10">
    <source>
        <dbReference type="ARBA" id="ARBA00023136"/>
    </source>
</evidence>
<dbReference type="InterPro" id="IPR050277">
    <property type="entry name" value="Sodium:Solute_Symporter"/>
</dbReference>
<dbReference type="InterPro" id="IPR038377">
    <property type="entry name" value="Na/Glc_symporter_sf"/>
</dbReference>
<feature type="transmembrane region" description="Helical" evidence="14">
    <location>
        <begin position="261"/>
        <end position="278"/>
    </location>
</feature>
<keyword evidence="8" id="KW-0915">Sodium</keyword>
<keyword evidence="11" id="KW-0739">Sodium transport</keyword>
<keyword evidence="10 14" id="KW-0472">Membrane</keyword>
<comment type="similarity">
    <text evidence="2 13">Belongs to the sodium:solute symporter (SSF) (TC 2.A.21) family.</text>
</comment>
<comment type="subcellular location">
    <subcellularLocation>
        <location evidence="1">Cell membrane</location>
        <topology evidence="1">Multi-pass membrane protein</topology>
    </subcellularLocation>
</comment>
<evidence type="ECO:0000313" key="15">
    <source>
        <dbReference type="EMBL" id="WED67210.1"/>
    </source>
</evidence>
<evidence type="ECO:0000256" key="5">
    <source>
        <dbReference type="ARBA" id="ARBA00022692"/>
    </source>
</evidence>
<evidence type="ECO:0000256" key="4">
    <source>
        <dbReference type="ARBA" id="ARBA00022475"/>
    </source>
</evidence>
<keyword evidence="7 14" id="KW-1133">Transmembrane helix</keyword>
<reference evidence="15" key="1">
    <citation type="submission" date="2023-03" db="EMBL/GenBank/DDBJ databases">
        <title>Lomoglobus Profundus gen. nov., sp. nov., a novel member of the phylum Verrucomicrobia, isolated from deep-marine sediment of South China Sea.</title>
        <authorList>
            <person name="Ahmad T."/>
            <person name="Ishaq S.E."/>
            <person name="Wang F."/>
        </authorList>
    </citation>
    <scope>NUCLEOTIDE SEQUENCE</scope>
    <source>
        <strain evidence="15">LMO-M01</strain>
    </source>
</reference>
<feature type="transmembrane region" description="Helical" evidence="14">
    <location>
        <begin position="154"/>
        <end position="174"/>
    </location>
</feature>
<evidence type="ECO:0000256" key="11">
    <source>
        <dbReference type="ARBA" id="ARBA00023201"/>
    </source>
</evidence>
<evidence type="ECO:0000256" key="3">
    <source>
        <dbReference type="ARBA" id="ARBA00022448"/>
    </source>
</evidence>
<keyword evidence="9" id="KW-0406">Ion transport</keyword>
<dbReference type="PROSITE" id="PS50283">
    <property type="entry name" value="NA_SOLUT_SYMP_3"/>
    <property type="match status" value="1"/>
</dbReference>
<feature type="transmembrane region" description="Helical" evidence="14">
    <location>
        <begin position="470"/>
        <end position="490"/>
    </location>
</feature>
<keyword evidence="5 14" id="KW-0812">Transmembrane</keyword>
<organism evidence="15 16">
    <name type="scientific">Synoicihabitans lomoniglobus</name>
    <dbReference type="NCBI Taxonomy" id="2909285"/>
    <lineage>
        <taxon>Bacteria</taxon>
        <taxon>Pseudomonadati</taxon>
        <taxon>Verrucomicrobiota</taxon>
        <taxon>Opitutia</taxon>
        <taxon>Opitutales</taxon>
        <taxon>Opitutaceae</taxon>
        <taxon>Synoicihabitans</taxon>
    </lineage>
</organism>
<feature type="transmembrane region" description="Helical" evidence="14">
    <location>
        <begin position="369"/>
        <end position="387"/>
    </location>
</feature>
<evidence type="ECO:0000313" key="16">
    <source>
        <dbReference type="Proteomes" id="UP001218638"/>
    </source>
</evidence>
<evidence type="ECO:0000256" key="1">
    <source>
        <dbReference type="ARBA" id="ARBA00004651"/>
    </source>
</evidence>
<evidence type="ECO:0000256" key="7">
    <source>
        <dbReference type="ARBA" id="ARBA00022989"/>
    </source>
</evidence>
<dbReference type="GO" id="GO:0005886">
    <property type="term" value="C:plasma membrane"/>
    <property type="evidence" value="ECO:0007669"/>
    <property type="project" value="UniProtKB-SubCell"/>
</dbReference>
<evidence type="ECO:0000256" key="9">
    <source>
        <dbReference type="ARBA" id="ARBA00023065"/>
    </source>
</evidence>
<feature type="transmembrane region" description="Helical" evidence="14">
    <location>
        <begin position="39"/>
        <end position="59"/>
    </location>
</feature>
<proteinExistence type="inferred from homology"/>
<accession>A0AAF0CSG6</accession>
<feature type="transmembrane region" description="Helical" evidence="14">
    <location>
        <begin position="424"/>
        <end position="443"/>
    </location>
</feature>
<keyword evidence="4" id="KW-1003">Cell membrane</keyword>
<dbReference type="PANTHER" id="PTHR48086:SF3">
    <property type="entry name" value="SODIUM_PROLINE SYMPORTER"/>
    <property type="match status" value="1"/>
</dbReference>
<feature type="transmembrane region" description="Helical" evidence="14">
    <location>
        <begin position="181"/>
        <end position="199"/>
    </location>
</feature>
<keyword evidence="3" id="KW-0813">Transport</keyword>
<protein>
    <recommendedName>
        <fullName evidence="17">Transporter</fullName>
    </recommendedName>
</protein>
<evidence type="ECO:0000256" key="6">
    <source>
        <dbReference type="ARBA" id="ARBA00022847"/>
    </source>
</evidence>
<feature type="transmembrane region" description="Helical" evidence="14">
    <location>
        <begin position="554"/>
        <end position="573"/>
    </location>
</feature>
<feature type="transmembrane region" description="Helical" evidence="14">
    <location>
        <begin position="530"/>
        <end position="548"/>
    </location>
</feature>
<evidence type="ECO:0000256" key="12">
    <source>
        <dbReference type="ARBA" id="ARBA00033708"/>
    </source>
</evidence>
<name>A0AAF0CSG6_9BACT</name>
<dbReference type="Pfam" id="PF00474">
    <property type="entry name" value="SSF"/>
    <property type="match status" value="1"/>
</dbReference>
<feature type="transmembrane region" description="Helical" evidence="14">
    <location>
        <begin position="71"/>
        <end position="91"/>
    </location>
</feature>
<dbReference type="PANTHER" id="PTHR48086">
    <property type="entry name" value="SODIUM/PROLINE SYMPORTER-RELATED"/>
    <property type="match status" value="1"/>
</dbReference>
<evidence type="ECO:0008006" key="17">
    <source>
        <dbReference type="Google" id="ProtNLM"/>
    </source>
</evidence>
<feature type="transmembrane region" description="Helical" evidence="14">
    <location>
        <begin position="118"/>
        <end position="148"/>
    </location>
</feature>
<feature type="transmembrane region" description="Helical" evidence="14">
    <location>
        <begin position="399"/>
        <end position="417"/>
    </location>
</feature>
<dbReference type="Proteomes" id="UP001218638">
    <property type="component" value="Chromosome"/>
</dbReference>
<evidence type="ECO:0000256" key="13">
    <source>
        <dbReference type="RuleBase" id="RU362091"/>
    </source>
</evidence>
<evidence type="ECO:0000256" key="2">
    <source>
        <dbReference type="ARBA" id="ARBA00006434"/>
    </source>
</evidence>
<dbReference type="RefSeq" id="WP_330931473.1">
    <property type="nucleotide sequence ID" value="NZ_CP119075.1"/>
</dbReference>
<dbReference type="AlphaFoldDB" id="A0AAF0CSG6"/>
<dbReference type="InterPro" id="IPR001734">
    <property type="entry name" value="Na/solute_symporter"/>
</dbReference>